<evidence type="ECO:0000256" key="5">
    <source>
        <dbReference type="ARBA" id="ARBA00022553"/>
    </source>
</evidence>
<evidence type="ECO:0000256" key="7">
    <source>
        <dbReference type="ARBA" id="ARBA00022692"/>
    </source>
</evidence>
<accession>A0A6H1UFH5</accession>
<evidence type="ECO:0000256" key="11">
    <source>
        <dbReference type="ARBA" id="ARBA00022989"/>
    </source>
</evidence>
<evidence type="ECO:0000256" key="3">
    <source>
        <dbReference type="ARBA" id="ARBA00022475"/>
    </source>
</evidence>
<evidence type="ECO:0000313" key="19">
    <source>
        <dbReference type="Proteomes" id="UP000501602"/>
    </source>
</evidence>
<dbReference type="Gene3D" id="1.20.120.960">
    <property type="entry name" value="Histidine kinase NarX, sensor domain"/>
    <property type="match status" value="1"/>
</dbReference>
<keyword evidence="12 14" id="KW-0902">Two-component regulatory system</keyword>
<evidence type="ECO:0000259" key="17">
    <source>
        <dbReference type="PROSITE" id="PS50885"/>
    </source>
</evidence>
<dbReference type="InterPro" id="IPR005467">
    <property type="entry name" value="His_kinase_dom"/>
</dbReference>
<evidence type="ECO:0000256" key="2">
    <source>
        <dbReference type="ARBA" id="ARBA00004429"/>
    </source>
</evidence>
<evidence type="ECO:0000256" key="6">
    <source>
        <dbReference type="ARBA" id="ARBA00022679"/>
    </source>
</evidence>
<evidence type="ECO:0000256" key="12">
    <source>
        <dbReference type="ARBA" id="ARBA00023012"/>
    </source>
</evidence>
<feature type="transmembrane region" description="Helical" evidence="15">
    <location>
        <begin position="12"/>
        <end position="35"/>
    </location>
</feature>
<dbReference type="InterPro" id="IPR003660">
    <property type="entry name" value="HAMP_dom"/>
</dbReference>
<evidence type="ECO:0000313" key="18">
    <source>
        <dbReference type="EMBL" id="QIZ77855.1"/>
    </source>
</evidence>
<dbReference type="SMART" id="SM00387">
    <property type="entry name" value="HATPase_c"/>
    <property type="match status" value="1"/>
</dbReference>
<keyword evidence="8 14" id="KW-0547">Nucleotide-binding</keyword>
<dbReference type="GO" id="GO:0005524">
    <property type="term" value="F:ATP binding"/>
    <property type="evidence" value="ECO:0007669"/>
    <property type="project" value="UniProtKB-UniRule"/>
</dbReference>
<dbReference type="InterPro" id="IPR050482">
    <property type="entry name" value="Sensor_HK_TwoCompSys"/>
</dbReference>
<keyword evidence="7 15" id="KW-0812">Transmembrane</keyword>
<dbReference type="InterPro" id="IPR016380">
    <property type="entry name" value="Sig_transdc_His_kin_NarX/NarQ"/>
</dbReference>
<dbReference type="Gene3D" id="1.20.5.1930">
    <property type="match status" value="1"/>
</dbReference>
<dbReference type="RefSeq" id="WP_168661245.1">
    <property type="nucleotide sequence ID" value="NZ_CP051180.1"/>
</dbReference>
<gene>
    <name evidence="18" type="ORF">HER31_13670</name>
</gene>
<dbReference type="Gene3D" id="3.30.565.10">
    <property type="entry name" value="Histidine kinase-like ATPase, C-terminal domain"/>
    <property type="match status" value="1"/>
</dbReference>
<evidence type="ECO:0000256" key="1">
    <source>
        <dbReference type="ARBA" id="ARBA00000085"/>
    </source>
</evidence>
<dbReference type="PANTHER" id="PTHR24421:SF10">
    <property type="entry name" value="NITRATE_NITRITE SENSOR PROTEIN NARQ"/>
    <property type="match status" value="1"/>
</dbReference>
<keyword evidence="9 14" id="KW-0418">Kinase</keyword>
<dbReference type="Proteomes" id="UP000501602">
    <property type="component" value="Chromosome"/>
</dbReference>
<feature type="transmembrane region" description="Helical" evidence="15">
    <location>
        <begin position="147"/>
        <end position="172"/>
    </location>
</feature>
<dbReference type="KEGG" id="fes:HER31_13670"/>
<comment type="subcellular location">
    <subcellularLocation>
        <location evidence="2">Cell inner membrane</location>
        <topology evidence="2">Multi-pass membrane protein</topology>
    </subcellularLocation>
</comment>
<dbReference type="InterPro" id="IPR029095">
    <property type="entry name" value="NarX-like_N"/>
</dbReference>
<protein>
    <recommendedName>
        <fullName evidence="14">Sensor protein</fullName>
        <ecNumber evidence="14">2.7.13.3</ecNumber>
    </recommendedName>
</protein>
<organism evidence="18 19">
    <name type="scientific">Ferrimonas lipolytica</name>
    <dbReference type="NCBI Taxonomy" id="2724191"/>
    <lineage>
        <taxon>Bacteria</taxon>
        <taxon>Pseudomonadati</taxon>
        <taxon>Pseudomonadota</taxon>
        <taxon>Gammaproteobacteria</taxon>
        <taxon>Alteromonadales</taxon>
        <taxon>Ferrimonadaceae</taxon>
        <taxon>Ferrimonas</taxon>
    </lineage>
</organism>
<feature type="domain" description="HAMP" evidence="17">
    <location>
        <begin position="174"/>
        <end position="226"/>
    </location>
</feature>
<keyword evidence="3 14" id="KW-1003">Cell membrane</keyword>
<dbReference type="PIRSF" id="PIRSF003167">
    <property type="entry name" value="STHK_NarX/NarQ"/>
    <property type="match status" value="1"/>
</dbReference>
<evidence type="ECO:0000256" key="4">
    <source>
        <dbReference type="ARBA" id="ARBA00022519"/>
    </source>
</evidence>
<dbReference type="GO" id="GO:0005886">
    <property type="term" value="C:plasma membrane"/>
    <property type="evidence" value="ECO:0007669"/>
    <property type="project" value="UniProtKB-SubCell"/>
</dbReference>
<dbReference type="Pfam" id="PF07730">
    <property type="entry name" value="HisKA_3"/>
    <property type="match status" value="1"/>
</dbReference>
<dbReference type="InterPro" id="IPR003594">
    <property type="entry name" value="HATPase_dom"/>
</dbReference>
<dbReference type="SUPFAM" id="SSF55874">
    <property type="entry name" value="ATPase domain of HSP90 chaperone/DNA topoisomerase II/histidine kinase"/>
    <property type="match status" value="1"/>
</dbReference>
<evidence type="ECO:0000259" key="16">
    <source>
        <dbReference type="PROSITE" id="PS50109"/>
    </source>
</evidence>
<dbReference type="InterPro" id="IPR042295">
    <property type="entry name" value="NarX-like_N_sf"/>
</dbReference>
<dbReference type="Pfam" id="PF13675">
    <property type="entry name" value="PilJ"/>
    <property type="match status" value="1"/>
</dbReference>
<proteinExistence type="predicted"/>
<keyword evidence="19" id="KW-1185">Reference proteome</keyword>
<name>A0A6H1UFH5_9GAMM</name>
<evidence type="ECO:0000256" key="14">
    <source>
        <dbReference type="PIRNR" id="PIRNR003167"/>
    </source>
</evidence>
<dbReference type="GO" id="GO:0000155">
    <property type="term" value="F:phosphorelay sensor kinase activity"/>
    <property type="evidence" value="ECO:0007669"/>
    <property type="project" value="UniProtKB-UniRule"/>
</dbReference>
<dbReference type="PROSITE" id="PS50885">
    <property type="entry name" value="HAMP"/>
    <property type="match status" value="1"/>
</dbReference>
<keyword evidence="6 14" id="KW-0808">Transferase</keyword>
<comment type="catalytic activity">
    <reaction evidence="1 14">
        <text>ATP + protein L-histidine = ADP + protein N-phospho-L-histidine.</text>
        <dbReference type="EC" id="2.7.13.3"/>
    </reaction>
</comment>
<keyword evidence="4 14" id="KW-0997">Cell inner membrane</keyword>
<keyword evidence="13 14" id="KW-0472">Membrane</keyword>
<dbReference type="InterPro" id="IPR036890">
    <property type="entry name" value="HATPase_C_sf"/>
</dbReference>
<dbReference type="InterPro" id="IPR011712">
    <property type="entry name" value="Sig_transdc_His_kin_sub3_dim/P"/>
</dbReference>
<dbReference type="GO" id="GO:0046983">
    <property type="term" value="F:protein dimerization activity"/>
    <property type="evidence" value="ECO:0007669"/>
    <property type="project" value="UniProtKB-UniRule"/>
</dbReference>
<feature type="domain" description="Histidine kinase" evidence="16">
    <location>
        <begin position="362"/>
        <end position="557"/>
    </location>
</feature>
<evidence type="ECO:0000256" key="9">
    <source>
        <dbReference type="ARBA" id="ARBA00022777"/>
    </source>
</evidence>
<keyword evidence="5" id="KW-0597">Phosphoprotein</keyword>
<dbReference type="CDD" id="cd16917">
    <property type="entry name" value="HATPase_UhpB-NarQ-NarX-like"/>
    <property type="match status" value="1"/>
</dbReference>
<dbReference type="Pfam" id="PF02518">
    <property type="entry name" value="HATPase_c"/>
    <property type="match status" value="1"/>
</dbReference>
<reference evidence="18 19" key="1">
    <citation type="submission" date="2020-04" db="EMBL/GenBank/DDBJ databases">
        <title>Ferrimonas sp. S7 isolated from sea water.</title>
        <authorList>
            <person name="Bae S.S."/>
            <person name="Baek K."/>
        </authorList>
    </citation>
    <scope>NUCLEOTIDE SEQUENCE [LARGE SCALE GENOMIC DNA]</scope>
    <source>
        <strain evidence="18 19">S7</strain>
    </source>
</reference>
<evidence type="ECO:0000256" key="8">
    <source>
        <dbReference type="ARBA" id="ARBA00022741"/>
    </source>
</evidence>
<keyword evidence="11 15" id="KW-1133">Transmembrane helix</keyword>
<dbReference type="PANTHER" id="PTHR24421">
    <property type="entry name" value="NITRATE/NITRITE SENSOR PROTEIN NARX-RELATED"/>
    <property type="match status" value="1"/>
</dbReference>
<evidence type="ECO:0000256" key="13">
    <source>
        <dbReference type="ARBA" id="ARBA00023136"/>
    </source>
</evidence>
<keyword evidence="10 14" id="KW-0067">ATP-binding</keyword>
<evidence type="ECO:0000256" key="15">
    <source>
        <dbReference type="SAM" id="Phobius"/>
    </source>
</evidence>
<dbReference type="EMBL" id="CP051180">
    <property type="protein sequence ID" value="QIZ77855.1"/>
    <property type="molecule type" value="Genomic_DNA"/>
</dbReference>
<sequence>MANKLSLGRSVAVTIAVVMLCVTVQASVGLITAIYSIGDGRAINYAGSLRMRSYQLVFVATTTPTKLPFKLDQFELVLHALEGNLAEQGLSPDELEQRFRLVENRWDSMRGLIEKGDINRYVNEVQPFVEEIDAFVRELENFSRQKLLMLLICQIAAMVLIGGLTLLAFIYIRRQVIQPLAQLEDNAELMASGDFNVINPASRFRELSTLGDSMASASHQLNTLYQRLANRVEAQDIALRQAHLNLTFLYDTSFTLHAQPQKTELIEIGLDAFKQHIGATSVGLWLGDEQRIKWRVGSAVDANYEVKLPEQHGVQGSLLVSHEGKVDKELLHSFALLISQTLRIQQDANQHEQMGLMEERAIIARELHDSLGQLLAYMKIQISLLKRANRSGQKAAIDDATAALQDSTDAAYKQLRELLSTFRLKLVATDLRQALNSMIEQLQPRTKTKLKLDYRLPKIVLEASRQVHLLQLLQEAVVNAIKHAEADNITIRGVAKGASWRVSVCDDGKGMDIPKDVSGHFGLGIMRERASKMGAELSLELNEGGGVCVIVRLNDSEDNLHD</sequence>
<evidence type="ECO:0000256" key="10">
    <source>
        <dbReference type="ARBA" id="ARBA00022840"/>
    </source>
</evidence>
<dbReference type="AlphaFoldDB" id="A0A6H1UFH5"/>
<dbReference type="PROSITE" id="PS50109">
    <property type="entry name" value="HIS_KIN"/>
    <property type="match status" value="1"/>
</dbReference>
<dbReference type="EC" id="2.7.13.3" evidence="14"/>